<evidence type="ECO:0000256" key="4">
    <source>
        <dbReference type="ARBA" id="ARBA00015262"/>
    </source>
</evidence>
<dbReference type="Pfam" id="PF00994">
    <property type="entry name" value="MoCF_biosynth"/>
    <property type="match status" value="1"/>
</dbReference>
<comment type="similarity">
    <text evidence="3 6">Belongs to the MoaB/Mog family.</text>
</comment>
<dbReference type="InterPro" id="IPR008284">
    <property type="entry name" value="MoCF_biosynth_CS"/>
</dbReference>
<dbReference type="PROSITE" id="PS01078">
    <property type="entry name" value="MOCF_BIOSYNTHESIS_1"/>
    <property type="match status" value="1"/>
</dbReference>
<dbReference type="OrthoDB" id="9784492at2"/>
<dbReference type="SUPFAM" id="SSF53218">
    <property type="entry name" value="Molybdenum cofactor biosynthesis proteins"/>
    <property type="match status" value="1"/>
</dbReference>
<evidence type="ECO:0000256" key="5">
    <source>
        <dbReference type="ARBA" id="ARBA00023150"/>
    </source>
</evidence>
<dbReference type="InterPro" id="IPR001453">
    <property type="entry name" value="MoaB/Mog_dom"/>
</dbReference>
<dbReference type="PANTHER" id="PTHR43232:SF2">
    <property type="entry name" value="MOLYBDENUM COFACTOR BIOSYNTHESIS PROTEIN B"/>
    <property type="match status" value="1"/>
</dbReference>
<dbReference type="SMART" id="SM00852">
    <property type="entry name" value="MoCF_biosynth"/>
    <property type="match status" value="1"/>
</dbReference>
<accession>A0A3P3U4Z9</accession>
<dbReference type="CDD" id="cd00886">
    <property type="entry name" value="MogA_MoaB"/>
    <property type="match status" value="1"/>
</dbReference>
<dbReference type="EMBL" id="RRCN01000001">
    <property type="protein sequence ID" value="RRJ65451.1"/>
    <property type="molecule type" value="Genomic_DNA"/>
</dbReference>
<dbReference type="InterPro" id="IPR012245">
    <property type="entry name" value="MoaB"/>
</dbReference>
<keyword evidence="9" id="KW-1185">Reference proteome</keyword>
<dbReference type="PIRSF" id="PIRSF006443">
    <property type="entry name" value="MoaB"/>
    <property type="match status" value="1"/>
</dbReference>
<comment type="caution">
    <text evidence="8">The sequence shown here is derived from an EMBL/GenBank/DDBJ whole genome shotgun (WGS) entry which is preliminary data.</text>
</comment>
<dbReference type="GO" id="GO:0006777">
    <property type="term" value="P:Mo-molybdopterin cofactor biosynthetic process"/>
    <property type="evidence" value="ECO:0007669"/>
    <property type="project" value="UniProtKB-UniRule"/>
</dbReference>
<name>A0A3P3U4Z9_9BACL</name>
<evidence type="ECO:0000256" key="3">
    <source>
        <dbReference type="ARBA" id="ARBA00006112"/>
    </source>
</evidence>
<gene>
    <name evidence="8" type="ORF">EHV15_22905</name>
</gene>
<evidence type="ECO:0000313" key="9">
    <source>
        <dbReference type="Proteomes" id="UP000267017"/>
    </source>
</evidence>
<dbReference type="GO" id="GO:0005829">
    <property type="term" value="C:cytosol"/>
    <property type="evidence" value="ECO:0007669"/>
    <property type="project" value="TreeGrafter"/>
</dbReference>
<evidence type="ECO:0000256" key="1">
    <source>
        <dbReference type="ARBA" id="ARBA00003487"/>
    </source>
</evidence>
<organism evidence="8 9">
    <name type="scientific">Paenibacillus oralis</name>
    <dbReference type="NCBI Taxonomy" id="2490856"/>
    <lineage>
        <taxon>Bacteria</taxon>
        <taxon>Bacillati</taxon>
        <taxon>Bacillota</taxon>
        <taxon>Bacilli</taxon>
        <taxon>Bacillales</taxon>
        <taxon>Paenibacillaceae</taxon>
        <taxon>Paenibacillus</taxon>
    </lineage>
</organism>
<evidence type="ECO:0000256" key="2">
    <source>
        <dbReference type="ARBA" id="ARBA00005046"/>
    </source>
</evidence>
<dbReference type="InterPro" id="IPR036425">
    <property type="entry name" value="MoaB/Mog-like_dom_sf"/>
</dbReference>
<dbReference type="AlphaFoldDB" id="A0A3P3U4Z9"/>
<comment type="pathway">
    <text evidence="2 6">Cofactor biosynthesis; molybdopterin biosynthesis.</text>
</comment>
<dbReference type="NCBIfam" id="TIGR00177">
    <property type="entry name" value="molyb_syn"/>
    <property type="match status" value="1"/>
</dbReference>
<evidence type="ECO:0000259" key="7">
    <source>
        <dbReference type="SMART" id="SM00852"/>
    </source>
</evidence>
<dbReference type="Gene3D" id="3.40.980.10">
    <property type="entry name" value="MoaB/Mog-like domain"/>
    <property type="match status" value="1"/>
</dbReference>
<dbReference type="FunFam" id="3.40.980.10:FF:000006">
    <property type="entry name" value="Molybdenum cofactor biosynthesis protein B"/>
    <property type="match status" value="1"/>
</dbReference>
<sequence>MKMRSVDEHRSEAPDQVSCLVVTVSDTRTEETDSSGRLIKELLQQNGYRVARYVIVKDDYDGIRQLLREAASDRSVEAVLLTGGTGIAPRDTTYEAVRSLLNKEMPGFGEIFRYLSYTEDIGAAAILSRAIAGTISNKAVFSIPGSQGAVKLAMERIIIPELRHVMREIYKK</sequence>
<keyword evidence="5 6" id="KW-0501">Molybdenum cofactor biosynthesis</keyword>
<protein>
    <recommendedName>
        <fullName evidence="4 6">Molybdenum cofactor biosynthesis protein B</fullName>
    </recommendedName>
</protein>
<proteinExistence type="inferred from homology"/>
<reference evidence="8 9" key="1">
    <citation type="submission" date="2018-11" db="EMBL/GenBank/DDBJ databases">
        <title>Genome sequencing of Paenibacillus sp. KCOM 3021 (= ChDC PVNT-B20).</title>
        <authorList>
            <person name="Kook J.-K."/>
            <person name="Park S.-N."/>
            <person name="Lim Y.K."/>
        </authorList>
    </citation>
    <scope>NUCLEOTIDE SEQUENCE [LARGE SCALE GENOMIC DNA]</scope>
    <source>
        <strain evidence="8 9">KCOM 3021</strain>
    </source>
</reference>
<dbReference type="Proteomes" id="UP000267017">
    <property type="component" value="Unassembled WGS sequence"/>
</dbReference>
<evidence type="ECO:0000313" key="8">
    <source>
        <dbReference type="EMBL" id="RRJ65451.1"/>
    </source>
</evidence>
<dbReference type="UniPathway" id="UPA00344"/>
<dbReference type="PANTHER" id="PTHR43232">
    <property type="entry name" value="MOLYBDENUM COFACTOR BIOSYNTHESIS PROTEIN B"/>
    <property type="match status" value="1"/>
</dbReference>
<evidence type="ECO:0000256" key="6">
    <source>
        <dbReference type="PIRNR" id="PIRNR006443"/>
    </source>
</evidence>
<feature type="domain" description="MoaB/Mog" evidence="7">
    <location>
        <begin position="20"/>
        <end position="165"/>
    </location>
</feature>
<comment type="function">
    <text evidence="1 6">May be involved in the biosynthesis of molybdopterin.</text>
</comment>